<keyword evidence="4" id="KW-1185">Reference proteome</keyword>
<dbReference type="Gramene" id="TVU17259">
    <property type="protein sequence ID" value="TVU17259"/>
    <property type="gene ID" value="EJB05_33278"/>
</dbReference>
<evidence type="ECO:0000256" key="2">
    <source>
        <dbReference type="SAM" id="Phobius"/>
    </source>
</evidence>
<dbReference type="Proteomes" id="UP000324897">
    <property type="component" value="Chromosome 7"/>
</dbReference>
<keyword evidence="2" id="KW-0812">Transmembrane</keyword>
<comment type="caution">
    <text evidence="3">The sequence shown here is derived from an EMBL/GenBank/DDBJ whole genome shotgun (WGS) entry which is preliminary data.</text>
</comment>
<dbReference type="PANTHER" id="PTHR37713:SF1">
    <property type="entry name" value="OS05G0176600 PROTEIN"/>
    <property type="match status" value="1"/>
</dbReference>
<organism evidence="3 4">
    <name type="scientific">Eragrostis curvula</name>
    <name type="common">weeping love grass</name>
    <dbReference type="NCBI Taxonomy" id="38414"/>
    <lineage>
        <taxon>Eukaryota</taxon>
        <taxon>Viridiplantae</taxon>
        <taxon>Streptophyta</taxon>
        <taxon>Embryophyta</taxon>
        <taxon>Tracheophyta</taxon>
        <taxon>Spermatophyta</taxon>
        <taxon>Magnoliopsida</taxon>
        <taxon>Liliopsida</taxon>
        <taxon>Poales</taxon>
        <taxon>Poaceae</taxon>
        <taxon>PACMAD clade</taxon>
        <taxon>Chloridoideae</taxon>
        <taxon>Eragrostideae</taxon>
        <taxon>Eragrostidinae</taxon>
        <taxon>Eragrostis</taxon>
    </lineage>
</organism>
<dbReference type="AlphaFoldDB" id="A0A5J9U0R1"/>
<dbReference type="EMBL" id="RWGY01000029">
    <property type="protein sequence ID" value="TVU17259.1"/>
    <property type="molecule type" value="Genomic_DNA"/>
</dbReference>
<keyword evidence="2" id="KW-1133">Transmembrane helix</keyword>
<proteinExistence type="predicted"/>
<name>A0A5J9U0R1_9POAL</name>
<feature type="region of interest" description="Disordered" evidence="1">
    <location>
        <begin position="1"/>
        <end position="26"/>
    </location>
</feature>
<dbReference type="GO" id="GO:0009507">
    <property type="term" value="C:chloroplast"/>
    <property type="evidence" value="ECO:0007669"/>
    <property type="project" value="TreeGrafter"/>
</dbReference>
<sequence>MRPPARRSTDAAPAHLRPRAPPVRIGRRHNPVWRDRLFYGDLAGAFAHGTYLMYVFLLSEIAHSRPWC</sequence>
<dbReference type="PANTHER" id="PTHR37713">
    <property type="entry name" value="OS05G0176600 PROTEIN"/>
    <property type="match status" value="1"/>
</dbReference>
<accession>A0A5J9U0R1</accession>
<evidence type="ECO:0000313" key="3">
    <source>
        <dbReference type="EMBL" id="TVU17259.1"/>
    </source>
</evidence>
<dbReference type="OrthoDB" id="15596at2759"/>
<protein>
    <submittedName>
        <fullName evidence="3">Uncharacterized protein</fullName>
    </submittedName>
</protein>
<evidence type="ECO:0000313" key="4">
    <source>
        <dbReference type="Proteomes" id="UP000324897"/>
    </source>
</evidence>
<keyword evidence="2" id="KW-0472">Membrane</keyword>
<gene>
    <name evidence="3" type="ORF">EJB05_33278</name>
</gene>
<evidence type="ECO:0000256" key="1">
    <source>
        <dbReference type="SAM" id="MobiDB-lite"/>
    </source>
</evidence>
<feature type="transmembrane region" description="Helical" evidence="2">
    <location>
        <begin position="37"/>
        <end position="57"/>
    </location>
</feature>
<reference evidence="3 4" key="1">
    <citation type="journal article" date="2019" name="Sci. Rep.">
        <title>A high-quality genome of Eragrostis curvula grass provides insights into Poaceae evolution and supports new strategies to enhance forage quality.</title>
        <authorList>
            <person name="Carballo J."/>
            <person name="Santos B.A.C.M."/>
            <person name="Zappacosta D."/>
            <person name="Garbus I."/>
            <person name="Selva J.P."/>
            <person name="Gallo C.A."/>
            <person name="Diaz A."/>
            <person name="Albertini E."/>
            <person name="Caccamo M."/>
            <person name="Echenique V."/>
        </authorList>
    </citation>
    <scope>NUCLEOTIDE SEQUENCE [LARGE SCALE GENOMIC DNA]</scope>
    <source>
        <strain evidence="4">cv. Victoria</strain>
        <tissue evidence="3">Leaf</tissue>
    </source>
</reference>